<proteinExistence type="predicted"/>
<keyword evidence="3" id="KW-0812">Transmembrane</keyword>
<organism evidence="5">
    <name type="scientific">marine sediment metagenome</name>
    <dbReference type="NCBI Taxonomy" id="412755"/>
    <lineage>
        <taxon>unclassified sequences</taxon>
        <taxon>metagenomes</taxon>
        <taxon>ecological metagenomes</taxon>
    </lineage>
</organism>
<sequence>MKIEKNTLFYGDNLDILRDKISDNLIDLIYLDPPFKSGKTYNIIFKPLAREIKGATAQIKTFEDTWKWGPEAMKNYEGLISGNITKEKATQKLIDLMGAMISYLGGCSMMAYLSMMAPRLLEMKRVLKDSGSIYLHCDPTASHYLKLLMDAIFGVKNFRNEIVWCYTSGGVSESFLAE</sequence>
<dbReference type="Gene3D" id="3.40.50.150">
    <property type="entry name" value="Vaccinia Virus protein VP39"/>
    <property type="match status" value="1"/>
</dbReference>
<protein>
    <recommendedName>
        <fullName evidence="4">DNA methylase N-4/N-6 domain-containing protein</fullName>
    </recommendedName>
</protein>
<reference evidence="5" key="1">
    <citation type="journal article" date="2014" name="Front. Microbiol.">
        <title>High frequency of phylogenetically diverse reductive dehalogenase-homologous genes in deep subseafloor sedimentary metagenomes.</title>
        <authorList>
            <person name="Kawai M."/>
            <person name="Futagami T."/>
            <person name="Toyoda A."/>
            <person name="Takaki Y."/>
            <person name="Nishi S."/>
            <person name="Hori S."/>
            <person name="Arai W."/>
            <person name="Tsubouchi T."/>
            <person name="Morono Y."/>
            <person name="Uchiyama I."/>
            <person name="Ito T."/>
            <person name="Fujiyama A."/>
            <person name="Inagaki F."/>
            <person name="Takami H."/>
        </authorList>
    </citation>
    <scope>NUCLEOTIDE SEQUENCE</scope>
    <source>
        <strain evidence="5">Expedition CK06-06</strain>
    </source>
</reference>
<comment type="caution">
    <text evidence="5">The sequence shown here is derived from an EMBL/GenBank/DDBJ whole genome shotgun (WGS) entry which is preliminary data.</text>
</comment>
<keyword evidence="2" id="KW-0808">Transferase</keyword>
<dbReference type="EMBL" id="BART01009549">
    <property type="protein sequence ID" value="GAG77826.1"/>
    <property type="molecule type" value="Genomic_DNA"/>
</dbReference>
<gene>
    <name evidence="5" type="ORF">S01H4_21122</name>
</gene>
<accession>X1C0B0</accession>
<dbReference type="GO" id="GO:0003677">
    <property type="term" value="F:DNA binding"/>
    <property type="evidence" value="ECO:0007669"/>
    <property type="project" value="InterPro"/>
</dbReference>
<keyword evidence="3" id="KW-0472">Membrane</keyword>
<evidence type="ECO:0000256" key="3">
    <source>
        <dbReference type="SAM" id="Phobius"/>
    </source>
</evidence>
<dbReference type="GO" id="GO:0008170">
    <property type="term" value="F:N-methyltransferase activity"/>
    <property type="evidence" value="ECO:0007669"/>
    <property type="project" value="InterPro"/>
</dbReference>
<feature type="transmembrane region" description="Helical" evidence="3">
    <location>
        <begin position="96"/>
        <end position="115"/>
    </location>
</feature>
<dbReference type="AlphaFoldDB" id="X1C0B0"/>
<name>X1C0B0_9ZZZZ</name>
<dbReference type="GO" id="GO:0032259">
    <property type="term" value="P:methylation"/>
    <property type="evidence" value="ECO:0007669"/>
    <property type="project" value="UniProtKB-KW"/>
</dbReference>
<evidence type="ECO:0000256" key="2">
    <source>
        <dbReference type="ARBA" id="ARBA00022679"/>
    </source>
</evidence>
<dbReference type="SUPFAM" id="SSF53335">
    <property type="entry name" value="S-adenosyl-L-methionine-dependent methyltransferases"/>
    <property type="match status" value="1"/>
</dbReference>
<dbReference type="Pfam" id="PF01555">
    <property type="entry name" value="N6_N4_Mtase"/>
    <property type="match status" value="1"/>
</dbReference>
<keyword evidence="1" id="KW-0489">Methyltransferase</keyword>
<dbReference type="InterPro" id="IPR029063">
    <property type="entry name" value="SAM-dependent_MTases_sf"/>
</dbReference>
<evidence type="ECO:0000313" key="5">
    <source>
        <dbReference type="EMBL" id="GAG77826.1"/>
    </source>
</evidence>
<dbReference type="InterPro" id="IPR002941">
    <property type="entry name" value="DNA_methylase_N4/N6"/>
</dbReference>
<feature type="domain" description="DNA methylase N-4/N-6" evidence="4">
    <location>
        <begin position="26"/>
        <end position="169"/>
    </location>
</feature>
<evidence type="ECO:0000256" key="1">
    <source>
        <dbReference type="ARBA" id="ARBA00022603"/>
    </source>
</evidence>
<evidence type="ECO:0000259" key="4">
    <source>
        <dbReference type="Pfam" id="PF01555"/>
    </source>
</evidence>
<keyword evidence="3" id="KW-1133">Transmembrane helix</keyword>